<dbReference type="SMART" id="SM00213">
    <property type="entry name" value="UBQ"/>
    <property type="match status" value="1"/>
</dbReference>
<dbReference type="PRINTS" id="PR01839">
    <property type="entry name" value="RAD23PROTEIN"/>
</dbReference>
<dbReference type="CDD" id="cd01805">
    <property type="entry name" value="Ubl_Rad23"/>
    <property type="match status" value="1"/>
</dbReference>
<feature type="region of interest" description="Disordered" evidence="2">
    <location>
        <begin position="85"/>
        <end position="133"/>
    </location>
</feature>
<dbReference type="InterPro" id="IPR015940">
    <property type="entry name" value="UBA"/>
</dbReference>
<sequence length="353" mass="39117">MKSVTFRLLNLESFTLELDESLTIAQLKQKLASDEVLGVAIPAENQKLIFNGKVLEEQQTVGDLDGIGTEGKKFVVVLSTEKKNKQVQTGEAPVPRTFSMSEAEKTDETNENKDRTSQDAPESREATVTRLESMGYPREEVERALRAAFGEAGLAVEYLCNGIPAHIEQVLRESVPLQQPSNEPVNLEEVAQSNAFAQIRQRVNANPALLLQILQEIHAVNPPLMEAILQDPHKFLQLLGGRIATFDPNAVIAGIQDFFAGSVPRNFRAQHQTTENQPRNPSTSGATTQTESPVEDLTNFSTQELSDQDKANIEKIKSFGVSDQLVLEAYLSCDKDESLAVNYILQRLEEEKK</sequence>
<keyword evidence="1" id="KW-0234">DNA repair</keyword>
<dbReference type="GO" id="GO:0043130">
    <property type="term" value="F:ubiquitin binding"/>
    <property type="evidence" value="ECO:0007669"/>
    <property type="project" value="UniProtKB-UniRule"/>
</dbReference>
<name>A0AAD4N028_9BILA</name>
<evidence type="ECO:0000259" key="4">
    <source>
        <dbReference type="PROSITE" id="PS50053"/>
    </source>
</evidence>
<keyword evidence="1" id="KW-0963">Cytoplasm</keyword>
<comment type="subcellular location">
    <subcellularLocation>
        <location evidence="1">Nucleus</location>
    </subcellularLocation>
    <subcellularLocation>
        <location evidence="1">Cytoplasm</location>
    </subcellularLocation>
</comment>
<evidence type="ECO:0000256" key="2">
    <source>
        <dbReference type="SAM" id="MobiDB-lite"/>
    </source>
</evidence>
<comment type="function">
    <text evidence="1">Multiubiquitin chain receptor involved in modulation of proteasomal degradation. Involved in nucleotide excision repair.</text>
</comment>
<dbReference type="AlphaFoldDB" id="A0AAD4N028"/>
<dbReference type="PANTHER" id="PTHR10621">
    <property type="entry name" value="UV EXCISION REPAIR PROTEIN RAD23"/>
    <property type="match status" value="1"/>
</dbReference>
<dbReference type="PROSITE" id="PS50053">
    <property type="entry name" value="UBIQUITIN_2"/>
    <property type="match status" value="1"/>
</dbReference>
<dbReference type="InterPro" id="IPR004806">
    <property type="entry name" value="Rad23"/>
</dbReference>
<comment type="similarity">
    <text evidence="1">Belongs to the RAD23 family.</text>
</comment>
<protein>
    <recommendedName>
        <fullName evidence="1">UV excision repair protein RAD23</fullName>
    </recommendedName>
</protein>
<feature type="region of interest" description="Disordered" evidence="2">
    <location>
        <begin position="270"/>
        <end position="305"/>
    </location>
</feature>
<feature type="domain" description="UBA" evidence="3">
    <location>
        <begin position="122"/>
        <end position="162"/>
    </location>
</feature>
<dbReference type="GO" id="GO:0043161">
    <property type="term" value="P:proteasome-mediated ubiquitin-dependent protein catabolic process"/>
    <property type="evidence" value="ECO:0007669"/>
    <property type="project" value="UniProtKB-UniRule"/>
</dbReference>
<dbReference type="Gene3D" id="1.10.8.10">
    <property type="entry name" value="DNA helicase RuvA subunit, C-terminal domain"/>
    <property type="match status" value="2"/>
</dbReference>
<dbReference type="Proteomes" id="UP001201812">
    <property type="component" value="Unassembled WGS sequence"/>
</dbReference>
<evidence type="ECO:0000313" key="5">
    <source>
        <dbReference type="EMBL" id="KAI1706827.1"/>
    </source>
</evidence>
<dbReference type="GO" id="GO:0070628">
    <property type="term" value="F:proteasome binding"/>
    <property type="evidence" value="ECO:0007669"/>
    <property type="project" value="TreeGrafter"/>
</dbReference>
<evidence type="ECO:0000259" key="3">
    <source>
        <dbReference type="PROSITE" id="PS50030"/>
    </source>
</evidence>
<evidence type="ECO:0000256" key="1">
    <source>
        <dbReference type="RuleBase" id="RU367049"/>
    </source>
</evidence>
<keyword evidence="1" id="KW-0539">Nucleus</keyword>
<evidence type="ECO:0000313" key="6">
    <source>
        <dbReference type="Proteomes" id="UP001201812"/>
    </source>
</evidence>
<dbReference type="FunFam" id="1.10.8.10:FF:000003">
    <property type="entry name" value="UV excision repair protein RAD23 homolog"/>
    <property type="match status" value="1"/>
</dbReference>
<dbReference type="EMBL" id="JAKKPZ010000045">
    <property type="protein sequence ID" value="KAI1706827.1"/>
    <property type="molecule type" value="Genomic_DNA"/>
</dbReference>
<dbReference type="Gene3D" id="3.10.20.90">
    <property type="entry name" value="Phosphatidylinositol 3-kinase Catalytic Subunit, Chain A, domain 1"/>
    <property type="match status" value="1"/>
</dbReference>
<dbReference type="InterPro" id="IPR029071">
    <property type="entry name" value="Ubiquitin-like_domsf"/>
</dbReference>
<dbReference type="Gene3D" id="1.10.10.540">
    <property type="entry name" value="XPC-binding domain"/>
    <property type="match status" value="1"/>
</dbReference>
<dbReference type="InterPro" id="IPR015360">
    <property type="entry name" value="XPC-bd"/>
</dbReference>
<feature type="compositionally biased region" description="Basic and acidic residues" evidence="2">
    <location>
        <begin position="102"/>
        <end position="127"/>
    </location>
</feature>
<dbReference type="SUPFAM" id="SSF101238">
    <property type="entry name" value="XPC-binding domain"/>
    <property type="match status" value="1"/>
</dbReference>
<dbReference type="InterPro" id="IPR009060">
    <property type="entry name" value="UBA-like_sf"/>
</dbReference>
<dbReference type="SUPFAM" id="SSF54236">
    <property type="entry name" value="Ubiquitin-like"/>
    <property type="match status" value="1"/>
</dbReference>
<dbReference type="Pfam" id="PF00240">
    <property type="entry name" value="ubiquitin"/>
    <property type="match status" value="1"/>
</dbReference>
<feature type="domain" description="Ubiquitin-like" evidence="4">
    <location>
        <begin position="2"/>
        <end position="65"/>
    </location>
</feature>
<dbReference type="GO" id="GO:0006289">
    <property type="term" value="P:nucleotide-excision repair"/>
    <property type="evidence" value="ECO:0007669"/>
    <property type="project" value="UniProtKB-UniRule"/>
</dbReference>
<dbReference type="GO" id="GO:0003684">
    <property type="term" value="F:damaged DNA binding"/>
    <property type="evidence" value="ECO:0007669"/>
    <property type="project" value="UniProtKB-UniRule"/>
</dbReference>
<feature type="domain" description="UBA" evidence="3">
    <location>
        <begin position="307"/>
        <end position="347"/>
    </location>
</feature>
<dbReference type="PANTHER" id="PTHR10621:SF0">
    <property type="entry name" value="UV EXCISION REPAIR PROTEIN RAD23"/>
    <property type="match status" value="1"/>
</dbReference>
<proteinExistence type="inferred from homology"/>
<dbReference type="InterPro" id="IPR036353">
    <property type="entry name" value="XPC-bd_sf"/>
</dbReference>
<dbReference type="Pfam" id="PF09280">
    <property type="entry name" value="XPC-binding"/>
    <property type="match status" value="1"/>
</dbReference>
<gene>
    <name evidence="5" type="ORF">DdX_12821</name>
</gene>
<dbReference type="GO" id="GO:0005829">
    <property type="term" value="C:cytosol"/>
    <property type="evidence" value="ECO:0007669"/>
    <property type="project" value="TreeGrafter"/>
</dbReference>
<comment type="caution">
    <text evidence="5">The sequence shown here is derived from an EMBL/GenBank/DDBJ whole genome shotgun (WGS) entry which is preliminary data.</text>
</comment>
<accession>A0AAD4N028</accession>
<dbReference type="SUPFAM" id="SSF46934">
    <property type="entry name" value="UBA-like"/>
    <property type="match status" value="2"/>
</dbReference>
<dbReference type="GO" id="GO:0005654">
    <property type="term" value="C:nucleoplasm"/>
    <property type="evidence" value="ECO:0007669"/>
    <property type="project" value="TreeGrafter"/>
</dbReference>
<organism evidence="5 6">
    <name type="scientific">Ditylenchus destructor</name>
    <dbReference type="NCBI Taxonomy" id="166010"/>
    <lineage>
        <taxon>Eukaryota</taxon>
        <taxon>Metazoa</taxon>
        <taxon>Ecdysozoa</taxon>
        <taxon>Nematoda</taxon>
        <taxon>Chromadorea</taxon>
        <taxon>Rhabditida</taxon>
        <taxon>Tylenchina</taxon>
        <taxon>Tylenchomorpha</taxon>
        <taxon>Sphaerularioidea</taxon>
        <taxon>Anguinidae</taxon>
        <taxon>Anguininae</taxon>
        <taxon>Ditylenchus</taxon>
    </lineage>
</organism>
<keyword evidence="6" id="KW-1185">Reference proteome</keyword>
<dbReference type="GO" id="GO:0031593">
    <property type="term" value="F:polyubiquitin modification-dependent protein binding"/>
    <property type="evidence" value="ECO:0007669"/>
    <property type="project" value="UniProtKB-UniRule"/>
</dbReference>
<reference evidence="5" key="1">
    <citation type="submission" date="2022-01" db="EMBL/GenBank/DDBJ databases">
        <title>Genome Sequence Resource for Two Populations of Ditylenchus destructor, the Migratory Endoparasitic Phytonematode.</title>
        <authorList>
            <person name="Zhang H."/>
            <person name="Lin R."/>
            <person name="Xie B."/>
        </authorList>
    </citation>
    <scope>NUCLEOTIDE SEQUENCE</scope>
    <source>
        <strain evidence="5">BazhouSP</strain>
    </source>
</reference>
<dbReference type="SMART" id="SM00165">
    <property type="entry name" value="UBA"/>
    <property type="match status" value="2"/>
</dbReference>
<keyword evidence="1" id="KW-0227">DNA damage</keyword>
<dbReference type="Pfam" id="PF00627">
    <property type="entry name" value="UBA"/>
    <property type="match status" value="1"/>
</dbReference>
<dbReference type="PROSITE" id="PS50030">
    <property type="entry name" value="UBA"/>
    <property type="match status" value="2"/>
</dbReference>
<dbReference type="InterPro" id="IPR000626">
    <property type="entry name" value="Ubiquitin-like_dom"/>
</dbReference>